<dbReference type="EMBL" id="CAMXCT020004387">
    <property type="protein sequence ID" value="CAL1162178.1"/>
    <property type="molecule type" value="Genomic_DNA"/>
</dbReference>
<dbReference type="AlphaFoldDB" id="A0A9P1GDB9"/>
<accession>A0A9P1GDB9</accession>
<evidence type="ECO:0000313" key="4">
    <source>
        <dbReference type="EMBL" id="CAL1162178.1"/>
    </source>
</evidence>
<name>A0A9P1GDB9_9DINO</name>
<keyword evidence="1" id="KW-0175">Coiled coil</keyword>
<organism evidence="3">
    <name type="scientific">Cladocopium goreaui</name>
    <dbReference type="NCBI Taxonomy" id="2562237"/>
    <lineage>
        <taxon>Eukaryota</taxon>
        <taxon>Sar</taxon>
        <taxon>Alveolata</taxon>
        <taxon>Dinophyceae</taxon>
        <taxon>Suessiales</taxon>
        <taxon>Symbiodiniaceae</taxon>
        <taxon>Cladocopium</taxon>
    </lineage>
</organism>
<feature type="non-terminal residue" evidence="3">
    <location>
        <position position="1"/>
    </location>
</feature>
<reference evidence="3" key="1">
    <citation type="submission" date="2022-10" db="EMBL/GenBank/DDBJ databases">
        <authorList>
            <person name="Chen Y."/>
            <person name="Dougan E. K."/>
            <person name="Chan C."/>
            <person name="Rhodes N."/>
            <person name="Thang M."/>
        </authorList>
    </citation>
    <scope>NUCLEOTIDE SEQUENCE</scope>
</reference>
<dbReference type="EMBL" id="CAMXCT030004387">
    <property type="protein sequence ID" value="CAL4796115.1"/>
    <property type="molecule type" value="Genomic_DNA"/>
</dbReference>
<evidence type="ECO:0000256" key="1">
    <source>
        <dbReference type="SAM" id="Coils"/>
    </source>
</evidence>
<evidence type="ECO:0000256" key="2">
    <source>
        <dbReference type="SAM" id="MobiDB-lite"/>
    </source>
</evidence>
<evidence type="ECO:0000313" key="3">
    <source>
        <dbReference type="EMBL" id="CAI4008803.1"/>
    </source>
</evidence>
<protein>
    <submittedName>
        <fullName evidence="3">Uncharacterized protein</fullName>
    </submittedName>
</protein>
<dbReference type="Proteomes" id="UP001152797">
    <property type="component" value="Unassembled WGS sequence"/>
</dbReference>
<feature type="region of interest" description="Disordered" evidence="2">
    <location>
        <begin position="51"/>
        <end position="115"/>
    </location>
</feature>
<proteinExistence type="predicted"/>
<feature type="non-terminal residue" evidence="3">
    <location>
        <position position="166"/>
    </location>
</feature>
<feature type="compositionally biased region" description="Polar residues" evidence="2">
    <location>
        <begin position="62"/>
        <end position="71"/>
    </location>
</feature>
<gene>
    <name evidence="3" type="ORF">C1SCF055_LOCUS34208</name>
</gene>
<dbReference type="EMBL" id="CAMXCT010004387">
    <property type="protein sequence ID" value="CAI4008803.1"/>
    <property type="molecule type" value="Genomic_DNA"/>
</dbReference>
<feature type="compositionally biased region" description="Low complexity" evidence="2">
    <location>
        <begin position="93"/>
        <end position="113"/>
    </location>
</feature>
<comment type="caution">
    <text evidence="3">The sequence shown here is derived from an EMBL/GenBank/DDBJ whole genome shotgun (WGS) entry which is preliminary data.</text>
</comment>
<evidence type="ECO:0000313" key="5">
    <source>
        <dbReference type="Proteomes" id="UP001152797"/>
    </source>
</evidence>
<sequence length="166" mass="17755">PKTNFVGKICPPPGPRRCADHLNRCMLSLSYPLRKPCSGDVGGPNAAFKVGPRASHGHALQRQRSAVSTALNAERPRSAASSQPATGVASQVSGSRLSGRSSSLSRLTYQSSRPSQAVRSTVLDLELMLERERREAVERELAELKEKLALLTGAKRATPARSPSGE</sequence>
<reference evidence="4" key="2">
    <citation type="submission" date="2024-04" db="EMBL/GenBank/DDBJ databases">
        <authorList>
            <person name="Chen Y."/>
            <person name="Shah S."/>
            <person name="Dougan E. K."/>
            <person name="Thang M."/>
            <person name="Chan C."/>
        </authorList>
    </citation>
    <scope>NUCLEOTIDE SEQUENCE [LARGE SCALE GENOMIC DNA]</scope>
</reference>
<feature type="compositionally biased region" description="Polar residues" evidence="2">
    <location>
        <begin position="79"/>
        <end position="92"/>
    </location>
</feature>
<feature type="coiled-coil region" evidence="1">
    <location>
        <begin position="127"/>
        <end position="154"/>
    </location>
</feature>
<keyword evidence="5" id="KW-1185">Reference proteome</keyword>